<sequence>MHPAPEVTVHYLVTGHTGFKGPWLALLLLSRGHTVSGMALDPEPGSLFERARLAEQLVSDLRVDIRDASATIEAIQAAAPDVVVHLAAQSLVRESYRNPRYTYETNAMGTLNVLEAVAAAPSVRAHVVITTDKVYRNINQEAGYVETDPLGGDDPYSASKAMADLLTQSWVHSFPGCPTAIARGGNVIGGGDVSRERLMPDLVRAYTTGQAPLLRFPRAVRPWQHVLDCLNGYLTIADALLAGSGVDQWNIGPGRDSFVEVGKVATLAADLWGGGAHWDNQPGDHPHEAHLLALDATKAQTELGWRNRLGFRDAVTWTIDWERRVHDGADPLIVTREQIAAFETLDRSSARIGSRYQHLKGTR</sequence>
<comment type="caution">
    <text evidence="2">The sequence shown here is derived from an EMBL/GenBank/DDBJ whole genome shotgun (WGS) entry which is preliminary data.</text>
</comment>
<organism evidence="2 3">
    <name type="scientific">Mycobacterium bourgelatii</name>
    <dbReference type="NCBI Taxonomy" id="1273442"/>
    <lineage>
        <taxon>Bacteria</taxon>
        <taxon>Bacillati</taxon>
        <taxon>Actinomycetota</taxon>
        <taxon>Actinomycetes</taxon>
        <taxon>Mycobacteriales</taxon>
        <taxon>Mycobacteriaceae</taxon>
        <taxon>Mycobacterium</taxon>
    </lineage>
</organism>
<gene>
    <name evidence="2" type="primary">rfbG</name>
    <name evidence="2" type="ORF">MBOU_22590</name>
</gene>
<proteinExistence type="predicted"/>
<keyword evidence="3" id="KW-1185">Reference proteome</keyword>
<dbReference type="SUPFAM" id="SSF51735">
    <property type="entry name" value="NAD(P)-binding Rossmann-fold domains"/>
    <property type="match status" value="1"/>
</dbReference>
<dbReference type="Gene3D" id="3.90.25.10">
    <property type="entry name" value="UDP-galactose 4-epimerase, domain 1"/>
    <property type="match status" value="1"/>
</dbReference>
<protein>
    <submittedName>
        <fullName evidence="2">CDP-glucose 4,6-dehydratase</fullName>
    </submittedName>
</protein>
<dbReference type="InterPro" id="IPR013445">
    <property type="entry name" value="CDP_4_6_deHydtase"/>
</dbReference>
<dbReference type="Gene3D" id="3.40.50.720">
    <property type="entry name" value="NAD(P)-binding Rossmann-like Domain"/>
    <property type="match status" value="1"/>
</dbReference>
<evidence type="ECO:0000313" key="2">
    <source>
        <dbReference type="EMBL" id="GFG90217.1"/>
    </source>
</evidence>
<accession>A0A7I9YNL6</accession>
<dbReference type="Proteomes" id="UP000465360">
    <property type="component" value="Unassembled WGS sequence"/>
</dbReference>
<dbReference type="InterPro" id="IPR036291">
    <property type="entry name" value="NAD(P)-bd_dom_sf"/>
</dbReference>
<evidence type="ECO:0000313" key="3">
    <source>
        <dbReference type="Proteomes" id="UP000465360"/>
    </source>
</evidence>
<dbReference type="NCBIfam" id="TIGR02622">
    <property type="entry name" value="CDP_4_6_dhtase"/>
    <property type="match status" value="1"/>
</dbReference>
<feature type="domain" description="NAD(P)-binding" evidence="1">
    <location>
        <begin position="12"/>
        <end position="315"/>
    </location>
</feature>
<dbReference type="PANTHER" id="PTHR43000">
    <property type="entry name" value="DTDP-D-GLUCOSE 4,6-DEHYDRATASE-RELATED"/>
    <property type="match status" value="1"/>
</dbReference>
<dbReference type="Pfam" id="PF16363">
    <property type="entry name" value="GDP_Man_Dehyd"/>
    <property type="match status" value="1"/>
</dbReference>
<name>A0A7I9YNL6_MYCBU</name>
<dbReference type="AlphaFoldDB" id="A0A7I9YNL6"/>
<dbReference type="InterPro" id="IPR016040">
    <property type="entry name" value="NAD(P)-bd_dom"/>
</dbReference>
<evidence type="ECO:0000259" key="1">
    <source>
        <dbReference type="Pfam" id="PF16363"/>
    </source>
</evidence>
<dbReference type="EMBL" id="BLKZ01000001">
    <property type="protein sequence ID" value="GFG90217.1"/>
    <property type="molecule type" value="Genomic_DNA"/>
</dbReference>
<reference evidence="2 3" key="1">
    <citation type="journal article" date="2019" name="Emerg. Microbes Infect.">
        <title>Comprehensive subspecies identification of 175 nontuberculous mycobacteria species based on 7547 genomic profiles.</title>
        <authorList>
            <person name="Matsumoto Y."/>
            <person name="Kinjo T."/>
            <person name="Motooka D."/>
            <person name="Nabeya D."/>
            <person name="Jung N."/>
            <person name="Uechi K."/>
            <person name="Horii T."/>
            <person name="Iida T."/>
            <person name="Fujita J."/>
            <person name="Nakamura S."/>
        </authorList>
    </citation>
    <scope>NUCLEOTIDE SEQUENCE [LARGE SCALE GENOMIC DNA]</scope>
    <source>
        <strain evidence="2 3">JCM 30725</strain>
    </source>
</reference>